<dbReference type="EMBL" id="BARV01026140">
    <property type="protein sequence ID" value="GAI37548.1"/>
    <property type="molecule type" value="Genomic_DNA"/>
</dbReference>
<reference evidence="2" key="1">
    <citation type="journal article" date="2014" name="Front. Microbiol.">
        <title>High frequency of phylogenetically diverse reductive dehalogenase-homologous genes in deep subseafloor sedimentary metagenomes.</title>
        <authorList>
            <person name="Kawai M."/>
            <person name="Futagami T."/>
            <person name="Toyoda A."/>
            <person name="Takaki Y."/>
            <person name="Nishi S."/>
            <person name="Hori S."/>
            <person name="Arai W."/>
            <person name="Tsubouchi T."/>
            <person name="Morono Y."/>
            <person name="Uchiyama I."/>
            <person name="Ito T."/>
            <person name="Fujiyama A."/>
            <person name="Inagaki F."/>
            <person name="Takami H."/>
        </authorList>
    </citation>
    <scope>NUCLEOTIDE SEQUENCE</scope>
    <source>
        <strain evidence="2">Expedition CK06-06</strain>
    </source>
</reference>
<feature type="domain" description="Replication-associated protein ORF2/G2P" evidence="1">
    <location>
        <begin position="4"/>
        <end position="105"/>
    </location>
</feature>
<comment type="caution">
    <text evidence="2">The sequence shown here is derived from an EMBL/GenBank/DDBJ whole genome shotgun (WGS) entry which is preliminary data.</text>
</comment>
<evidence type="ECO:0000313" key="2">
    <source>
        <dbReference type="EMBL" id="GAI37548.1"/>
    </source>
</evidence>
<dbReference type="InterPro" id="IPR056906">
    <property type="entry name" value="ORF2/G2P_dom"/>
</dbReference>
<dbReference type="Pfam" id="PF23343">
    <property type="entry name" value="REP_ORF2-G2P"/>
    <property type="match status" value="1"/>
</dbReference>
<sequence length="238" mass="27942">NVGKDLNRFLMHLKKLFGKFVHIRTWQAHESGMPHVHLVIYFNNFEFSVQVWEDGSFRIHPKQKTKHHGKYCLHAIKDAWMHGFVDIKCIDNMQDTFKDVLKYVTRCLDGGLYTLTNAMVWYFRRQSFGISKDFIKEVWGTDKSIDSAEPSDADENSQLRSNSNRKLIAIEIFPIFPRFYFGYRPQTTLDNYKHPPPWGPYSENFIDNFAATKCDANVNIRDDGVAVTTYKLREFEIV</sequence>
<name>X1N1V5_9ZZZZ</name>
<evidence type="ECO:0000259" key="1">
    <source>
        <dbReference type="Pfam" id="PF23343"/>
    </source>
</evidence>
<gene>
    <name evidence="2" type="ORF">S06H3_42296</name>
</gene>
<protein>
    <recommendedName>
        <fullName evidence="1">Replication-associated protein ORF2/G2P domain-containing protein</fullName>
    </recommendedName>
</protein>
<accession>X1N1V5</accession>
<feature type="non-terminal residue" evidence="2">
    <location>
        <position position="1"/>
    </location>
</feature>
<dbReference type="AlphaFoldDB" id="X1N1V5"/>
<organism evidence="2">
    <name type="scientific">marine sediment metagenome</name>
    <dbReference type="NCBI Taxonomy" id="412755"/>
    <lineage>
        <taxon>unclassified sequences</taxon>
        <taxon>metagenomes</taxon>
        <taxon>ecological metagenomes</taxon>
    </lineage>
</organism>
<proteinExistence type="predicted"/>